<gene>
    <name evidence="1" type="ORF">S01H1_50333</name>
</gene>
<proteinExistence type="predicted"/>
<dbReference type="AlphaFoldDB" id="X0WA91"/>
<evidence type="ECO:0000313" key="1">
    <source>
        <dbReference type="EMBL" id="GAG27874.1"/>
    </source>
</evidence>
<name>X0WA91_9ZZZZ</name>
<protein>
    <submittedName>
        <fullName evidence="1">Uncharacterized protein</fullName>
    </submittedName>
</protein>
<accession>X0WA91</accession>
<sequence length="99" mass="10866">MKEKNNGVGIVEPISKPTGLGLEMTSAHETVSAAVWLEHAFHRWRYLGHPGSAVRFSDGDGAGYHDPASIALRNVRDAWFTKANRSTIIHPVTFPLSDI</sequence>
<comment type="caution">
    <text evidence="1">The sequence shown here is derived from an EMBL/GenBank/DDBJ whole genome shotgun (WGS) entry which is preliminary data.</text>
</comment>
<dbReference type="EMBL" id="BARS01032429">
    <property type="protein sequence ID" value="GAG27874.1"/>
    <property type="molecule type" value="Genomic_DNA"/>
</dbReference>
<organism evidence="1">
    <name type="scientific">marine sediment metagenome</name>
    <dbReference type="NCBI Taxonomy" id="412755"/>
    <lineage>
        <taxon>unclassified sequences</taxon>
        <taxon>metagenomes</taxon>
        <taxon>ecological metagenomes</taxon>
    </lineage>
</organism>
<reference evidence="1" key="1">
    <citation type="journal article" date="2014" name="Front. Microbiol.">
        <title>High frequency of phylogenetically diverse reductive dehalogenase-homologous genes in deep subseafloor sedimentary metagenomes.</title>
        <authorList>
            <person name="Kawai M."/>
            <person name="Futagami T."/>
            <person name="Toyoda A."/>
            <person name="Takaki Y."/>
            <person name="Nishi S."/>
            <person name="Hori S."/>
            <person name="Arai W."/>
            <person name="Tsubouchi T."/>
            <person name="Morono Y."/>
            <person name="Uchiyama I."/>
            <person name="Ito T."/>
            <person name="Fujiyama A."/>
            <person name="Inagaki F."/>
            <person name="Takami H."/>
        </authorList>
    </citation>
    <scope>NUCLEOTIDE SEQUENCE</scope>
    <source>
        <strain evidence="1">Expedition CK06-06</strain>
    </source>
</reference>